<sequence>MKIKSNILGWIIFIVIFGTVGITSGLDLWKTTNDKIPATFSEGSLAGQYNPADIRGSYTFAEIQNAFEIPVEDLGIAFGIKDSSNYASFQVKELETIYSSLAADGKEVGTGSVRTYVALYKGLPITLADGTYLPKPAVDILKAKAPLTQEQFQFLDTHSVEVP</sequence>
<dbReference type="Proteomes" id="UP000010847">
    <property type="component" value="Chromosome"/>
</dbReference>
<protein>
    <submittedName>
        <fullName evidence="2">Uncharacterized protein</fullName>
    </submittedName>
</protein>
<dbReference type="OrthoDB" id="368416at2"/>
<evidence type="ECO:0000313" key="2">
    <source>
        <dbReference type="EMBL" id="AHF08489.1"/>
    </source>
</evidence>
<proteinExistence type="predicted"/>
<keyword evidence="3" id="KW-1185">Reference proteome</keyword>
<dbReference type="eggNOG" id="COG0348">
    <property type="taxonomic scope" value="Bacteria"/>
</dbReference>
<dbReference type="KEGG" id="dmt:DESME_04915"/>
<name>W0EH01_9FIRM</name>
<keyword evidence="1" id="KW-0472">Membrane</keyword>
<feature type="transmembrane region" description="Helical" evidence="1">
    <location>
        <begin position="7"/>
        <end position="29"/>
    </location>
</feature>
<evidence type="ECO:0000313" key="3">
    <source>
        <dbReference type="Proteomes" id="UP000010847"/>
    </source>
</evidence>
<gene>
    <name evidence="2" type="ORF">DESME_04915</name>
</gene>
<evidence type="ECO:0000256" key="1">
    <source>
        <dbReference type="SAM" id="Phobius"/>
    </source>
</evidence>
<dbReference type="AlphaFoldDB" id="W0EH01"/>
<dbReference type="EMBL" id="CP007032">
    <property type="protein sequence ID" value="AHF08489.1"/>
    <property type="molecule type" value="Genomic_DNA"/>
</dbReference>
<accession>W0EH01</accession>
<reference evidence="2 3" key="1">
    <citation type="submission" date="2013-12" db="EMBL/GenBank/DDBJ databases">
        <authorList>
            <consortium name="DOE Joint Genome Institute"/>
            <person name="Smidt H."/>
            <person name="Huntemann M."/>
            <person name="Han J."/>
            <person name="Chen A."/>
            <person name="Kyrpides N."/>
            <person name="Mavromatis K."/>
            <person name="Markowitz V."/>
            <person name="Palaniappan K."/>
            <person name="Ivanova N."/>
            <person name="Schaumberg A."/>
            <person name="Pati A."/>
            <person name="Liolios K."/>
            <person name="Nordberg H.P."/>
            <person name="Cantor M.N."/>
            <person name="Hua S.X."/>
            <person name="Woyke T."/>
        </authorList>
    </citation>
    <scope>NUCLEOTIDE SEQUENCE [LARGE SCALE GENOMIC DNA]</scope>
    <source>
        <strain evidence="3">DSM 15288</strain>
    </source>
</reference>
<keyword evidence="1" id="KW-1133">Transmembrane helix</keyword>
<keyword evidence="1" id="KW-0812">Transmembrane</keyword>
<dbReference type="RefSeq" id="WP_006715006.1">
    <property type="nucleotide sequence ID" value="NZ_CP007032.1"/>
</dbReference>
<organism evidence="2 3">
    <name type="scientific">Desulfitobacterium metallireducens DSM 15288</name>
    <dbReference type="NCBI Taxonomy" id="871968"/>
    <lineage>
        <taxon>Bacteria</taxon>
        <taxon>Bacillati</taxon>
        <taxon>Bacillota</taxon>
        <taxon>Clostridia</taxon>
        <taxon>Eubacteriales</taxon>
        <taxon>Desulfitobacteriaceae</taxon>
        <taxon>Desulfitobacterium</taxon>
    </lineage>
</organism>
<dbReference type="HOGENOM" id="CLU_1624466_0_0_9"/>